<organism evidence="1 2">
    <name type="scientific">Portunus trituberculatus</name>
    <name type="common">Swimming crab</name>
    <name type="synonym">Neptunus trituberculatus</name>
    <dbReference type="NCBI Taxonomy" id="210409"/>
    <lineage>
        <taxon>Eukaryota</taxon>
        <taxon>Metazoa</taxon>
        <taxon>Ecdysozoa</taxon>
        <taxon>Arthropoda</taxon>
        <taxon>Crustacea</taxon>
        <taxon>Multicrustacea</taxon>
        <taxon>Malacostraca</taxon>
        <taxon>Eumalacostraca</taxon>
        <taxon>Eucarida</taxon>
        <taxon>Decapoda</taxon>
        <taxon>Pleocyemata</taxon>
        <taxon>Brachyura</taxon>
        <taxon>Eubrachyura</taxon>
        <taxon>Portunoidea</taxon>
        <taxon>Portunidae</taxon>
        <taxon>Portuninae</taxon>
        <taxon>Portunus</taxon>
    </lineage>
</organism>
<evidence type="ECO:0000313" key="1">
    <source>
        <dbReference type="EMBL" id="MPC49292.1"/>
    </source>
</evidence>
<name>A0A5B7FRZ6_PORTR</name>
<comment type="caution">
    <text evidence="1">The sequence shown here is derived from an EMBL/GenBank/DDBJ whole genome shotgun (WGS) entry which is preliminary data.</text>
</comment>
<evidence type="ECO:0000313" key="2">
    <source>
        <dbReference type="Proteomes" id="UP000324222"/>
    </source>
</evidence>
<proteinExistence type="predicted"/>
<dbReference type="Proteomes" id="UP000324222">
    <property type="component" value="Unassembled WGS sequence"/>
</dbReference>
<accession>A0A5B7FRZ6</accession>
<dbReference type="EMBL" id="VSRR010008781">
    <property type="protein sequence ID" value="MPC49292.1"/>
    <property type="molecule type" value="Genomic_DNA"/>
</dbReference>
<reference evidence="1 2" key="1">
    <citation type="submission" date="2019-05" db="EMBL/GenBank/DDBJ databases">
        <title>Another draft genome of Portunus trituberculatus and its Hox gene families provides insights of decapod evolution.</title>
        <authorList>
            <person name="Jeong J.-H."/>
            <person name="Song I."/>
            <person name="Kim S."/>
            <person name="Choi T."/>
            <person name="Kim D."/>
            <person name="Ryu S."/>
            <person name="Kim W."/>
        </authorList>
    </citation>
    <scope>NUCLEOTIDE SEQUENCE [LARGE SCALE GENOMIC DNA]</scope>
    <source>
        <tissue evidence="1">Muscle</tissue>
    </source>
</reference>
<keyword evidence="2" id="KW-1185">Reference proteome</keyword>
<gene>
    <name evidence="1" type="ORF">E2C01_043090</name>
</gene>
<sequence>MSEVFGRTLLQCKPRLREKQTSGKLQGATRSSRAWPVHQATLPCRMTLGKVIVSPQPQGLRGSLGFPALRGNLVRIDFQDVYRVPTQLELSFQGW</sequence>
<protein>
    <submittedName>
        <fullName evidence="1">Uncharacterized protein</fullName>
    </submittedName>
</protein>
<dbReference type="AlphaFoldDB" id="A0A5B7FRZ6"/>